<accession>A0A9E7FC57</accession>
<feature type="compositionally biased region" description="Polar residues" evidence="1">
    <location>
        <begin position="1"/>
        <end position="21"/>
    </location>
</feature>
<reference evidence="2" key="1">
    <citation type="submission" date="2022-05" db="EMBL/GenBank/DDBJ databases">
        <title>The Musa troglodytarum L. genome provides insights into the mechanism of non-climacteric behaviour and enrichment of carotenoids.</title>
        <authorList>
            <person name="Wang J."/>
        </authorList>
    </citation>
    <scope>NUCLEOTIDE SEQUENCE</scope>
    <source>
        <tissue evidence="2">Leaf</tissue>
    </source>
</reference>
<sequence>MDEYTIRQNATQTTASKPRTTQARHERLQKRRSIDCSVSVEVGGHEGEEGRPDEGRQSRDGRERAARRGRRRCLRGAVVVAFVGQRCRGRGSGDEGDAGEGLRLHGWGALVTPVVTSLRLSLGSCRLEIGDETIGAGGRFIGGVFFVLIKGVDQRGQLRSNFVAENTTTPKSVYNKPLLFSSRRLGFVLDRRGSARRRRALHGGSIERLDRVFSHELNGEILSLVPLALARCSVAEATTRSSYH</sequence>
<gene>
    <name evidence="2" type="ORF">MUK42_33330</name>
</gene>
<feature type="region of interest" description="Disordered" evidence="1">
    <location>
        <begin position="1"/>
        <end position="67"/>
    </location>
</feature>
<dbReference type="Proteomes" id="UP001055439">
    <property type="component" value="Chromosome 3"/>
</dbReference>
<evidence type="ECO:0000313" key="2">
    <source>
        <dbReference type="EMBL" id="URD93619.1"/>
    </source>
</evidence>
<name>A0A9E7FC57_9LILI</name>
<evidence type="ECO:0000313" key="3">
    <source>
        <dbReference type="Proteomes" id="UP001055439"/>
    </source>
</evidence>
<dbReference type="AlphaFoldDB" id="A0A9E7FC57"/>
<dbReference type="EMBL" id="CP097505">
    <property type="protein sequence ID" value="URD93619.1"/>
    <property type="molecule type" value="Genomic_DNA"/>
</dbReference>
<feature type="compositionally biased region" description="Basic and acidic residues" evidence="1">
    <location>
        <begin position="43"/>
        <end position="66"/>
    </location>
</feature>
<protein>
    <submittedName>
        <fullName evidence="2">Uncharacterized protein</fullName>
    </submittedName>
</protein>
<proteinExistence type="predicted"/>
<evidence type="ECO:0000256" key="1">
    <source>
        <dbReference type="SAM" id="MobiDB-lite"/>
    </source>
</evidence>
<keyword evidence="3" id="KW-1185">Reference proteome</keyword>
<organism evidence="2 3">
    <name type="scientific">Musa troglodytarum</name>
    <name type="common">fe'i banana</name>
    <dbReference type="NCBI Taxonomy" id="320322"/>
    <lineage>
        <taxon>Eukaryota</taxon>
        <taxon>Viridiplantae</taxon>
        <taxon>Streptophyta</taxon>
        <taxon>Embryophyta</taxon>
        <taxon>Tracheophyta</taxon>
        <taxon>Spermatophyta</taxon>
        <taxon>Magnoliopsida</taxon>
        <taxon>Liliopsida</taxon>
        <taxon>Zingiberales</taxon>
        <taxon>Musaceae</taxon>
        <taxon>Musa</taxon>
    </lineage>
</organism>